<evidence type="ECO:0000259" key="5">
    <source>
        <dbReference type="PROSITE" id="PS51007"/>
    </source>
</evidence>
<evidence type="ECO:0000256" key="1">
    <source>
        <dbReference type="ARBA" id="ARBA00022617"/>
    </source>
</evidence>
<sequence length="195" mass="22525">MKKNFFLCLLILLTFNACSDKKEEKSIQSVEKNISQQAGKIEVVENDNFKEQKVQVKKDDSNESKVFYYDYHQETKANAQLDEEKNYTPLGAAIKVRSPYEHVEVSILVSKLSKNFIVKCSACHDDYANGIIGPSLLSKDSEYIFKTISQYKTGEKKNVLMKELVTQMDDKEIKALSNEIYTFNQEVKKLKERQK</sequence>
<reference evidence="7" key="1">
    <citation type="submission" date="2016-08" db="EMBL/GenBank/DDBJ databases">
        <title>Complete genome sequence of the organohalide-respiring Epsilonproteobacterium Sulfurospirillum halorespirans.</title>
        <authorList>
            <person name="Goris T."/>
            <person name="Zimmermann J."/>
            <person name="Schenz B."/>
            <person name="Lemos M."/>
            <person name="Hackermueller J."/>
            <person name="Diekert G."/>
        </authorList>
    </citation>
    <scope>NUCLEOTIDE SEQUENCE [LARGE SCALE GENOMIC DNA]</scope>
    <source>
        <strain>DSM 13726</strain>
        <strain evidence="7">PCE-M2</strain>
    </source>
</reference>
<evidence type="ECO:0000313" key="7">
    <source>
        <dbReference type="Proteomes" id="UP000094609"/>
    </source>
</evidence>
<dbReference type="KEGG" id="shal:SHALO_0353"/>
<protein>
    <submittedName>
        <fullName evidence="6">Nitrous oxide reductase heme protein NosC1</fullName>
    </submittedName>
</protein>
<dbReference type="GO" id="GO:0009055">
    <property type="term" value="F:electron transfer activity"/>
    <property type="evidence" value="ECO:0007669"/>
    <property type="project" value="InterPro"/>
</dbReference>
<evidence type="ECO:0000313" key="6">
    <source>
        <dbReference type="EMBL" id="AOO64150.1"/>
    </source>
</evidence>
<proteinExistence type="predicted"/>
<dbReference type="RefSeq" id="WP_069477114.1">
    <property type="nucleotide sequence ID" value="NZ_CP017111.1"/>
</dbReference>
<evidence type="ECO:0000256" key="2">
    <source>
        <dbReference type="ARBA" id="ARBA00022723"/>
    </source>
</evidence>
<dbReference type="GO" id="GO:0046872">
    <property type="term" value="F:metal ion binding"/>
    <property type="evidence" value="ECO:0007669"/>
    <property type="project" value="UniProtKB-KW"/>
</dbReference>
<dbReference type="InterPro" id="IPR036909">
    <property type="entry name" value="Cyt_c-like_dom_sf"/>
</dbReference>
<dbReference type="PATRIC" id="fig|1193502.14.peg.360"/>
<dbReference type="AlphaFoldDB" id="A0A1D7TGT7"/>
<dbReference type="GO" id="GO:0020037">
    <property type="term" value="F:heme binding"/>
    <property type="evidence" value="ECO:0007669"/>
    <property type="project" value="InterPro"/>
</dbReference>
<dbReference type="EMBL" id="CP017111">
    <property type="protein sequence ID" value="AOO64150.1"/>
    <property type="molecule type" value="Genomic_DNA"/>
</dbReference>
<keyword evidence="2 4" id="KW-0479">Metal-binding</keyword>
<keyword evidence="7" id="KW-1185">Reference proteome</keyword>
<dbReference type="Gene3D" id="1.10.760.10">
    <property type="entry name" value="Cytochrome c-like domain"/>
    <property type="match status" value="1"/>
</dbReference>
<dbReference type="STRING" id="1193502.SHALO_0353"/>
<dbReference type="PROSITE" id="PS51007">
    <property type="entry name" value="CYTC"/>
    <property type="match status" value="1"/>
</dbReference>
<evidence type="ECO:0000256" key="3">
    <source>
        <dbReference type="ARBA" id="ARBA00023004"/>
    </source>
</evidence>
<feature type="domain" description="Cytochrome c" evidence="5">
    <location>
        <begin position="107"/>
        <end position="184"/>
    </location>
</feature>
<dbReference type="InterPro" id="IPR009056">
    <property type="entry name" value="Cyt_c-like_dom"/>
</dbReference>
<keyword evidence="3 4" id="KW-0408">Iron</keyword>
<gene>
    <name evidence="6" type="ORF">SHALO_0353</name>
</gene>
<name>A0A1D7TGT7_9BACT</name>
<dbReference type="SUPFAM" id="SSF46626">
    <property type="entry name" value="Cytochrome c"/>
    <property type="match status" value="1"/>
</dbReference>
<keyword evidence="1 4" id="KW-0349">Heme</keyword>
<organism evidence="6 7">
    <name type="scientific">Sulfurospirillum halorespirans DSM 13726</name>
    <dbReference type="NCBI Taxonomy" id="1193502"/>
    <lineage>
        <taxon>Bacteria</taxon>
        <taxon>Pseudomonadati</taxon>
        <taxon>Campylobacterota</taxon>
        <taxon>Epsilonproteobacteria</taxon>
        <taxon>Campylobacterales</taxon>
        <taxon>Sulfurospirillaceae</taxon>
        <taxon>Sulfurospirillum</taxon>
    </lineage>
</organism>
<dbReference type="Proteomes" id="UP000094609">
    <property type="component" value="Chromosome"/>
</dbReference>
<accession>A0A1D7TGT7</accession>
<evidence type="ECO:0000256" key="4">
    <source>
        <dbReference type="PROSITE-ProRule" id="PRU00433"/>
    </source>
</evidence>